<organism evidence="2 3">
    <name type="scientific">Streptomyces fuscichromogenes</name>
    <dbReference type="NCBI Taxonomy" id="1324013"/>
    <lineage>
        <taxon>Bacteria</taxon>
        <taxon>Bacillati</taxon>
        <taxon>Actinomycetota</taxon>
        <taxon>Actinomycetes</taxon>
        <taxon>Kitasatosporales</taxon>
        <taxon>Streptomycetaceae</taxon>
        <taxon>Streptomyces</taxon>
    </lineage>
</organism>
<keyword evidence="3" id="KW-1185">Reference proteome</keyword>
<dbReference type="Proteomes" id="UP000653411">
    <property type="component" value="Unassembled WGS sequence"/>
</dbReference>
<proteinExistence type="predicted"/>
<dbReference type="GO" id="GO:0006012">
    <property type="term" value="P:galactose metabolic process"/>
    <property type="evidence" value="ECO:0007669"/>
    <property type="project" value="InterPro"/>
</dbReference>
<sequence>MIHNWGWEPAIVPAAKNLTDILDGTRISPGTALQLRPWDVRVLAAEGEPRSQDENLG</sequence>
<reference evidence="2" key="1">
    <citation type="journal article" date="2014" name="Int. J. Syst. Evol. Microbiol.">
        <title>Complete genome sequence of Corynebacterium casei LMG S-19264T (=DSM 44701T), isolated from a smear-ripened cheese.</title>
        <authorList>
            <consortium name="US DOE Joint Genome Institute (JGI-PGF)"/>
            <person name="Walter F."/>
            <person name="Albersmeier A."/>
            <person name="Kalinowski J."/>
            <person name="Ruckert C."/>
        </authorList>
    </citation>
    <scope>NUCLEOTIDE SEQUENCE</scope>
    <source>
        <strain evidence="2">CGMCC 4.7110</strain>
    </source>
</reference>
<dbReference type="GO" id="GO:0004565">
    <property type="term" value="F:beta-galactosidase activity"/>
    <property type="evidence" value="ECO:0007669"/>
    <property type="project" value="InterPro"/>
</dbReference>
<gene>
    <name evidence="2" type="ORF">GCM10011578_019310</name>
</gene>
<evidence type="ECO:0000259" key="1">
    <source>
        <dbReference type="Pfam" id="PF08533"/>
    </source>
</evidence>
<feature type="domain" description="Beta-galactosidase C-terminal" evidence="1">
    <location>
        <begin position="4"/>
        <end position="43"/>
    </location>
</feature>
<dbReference type="AlphaFoldDB" id="A0A918CNX4"/>
<accession>A0A918CNX4</accession>
<name>A0A918CNX4_9ACTN</name>
<dbReference type="EMBL" id="BMML01000003">
    <property type="protein sequence ID" value="GGM98424.1"/>
    <property type="molecule type" value="Genomic_DNA"/>
</dbReference>
<comment type="caution">
    <text evidence="2">The sequence shown here is derived from an EMBL/GenBank/DDBJ whole genome shotgun (WGS) entry which is preliminary data.</text>
</comment>
<dbReference type="InterPro" id="IPR013739">
    <property type="entry name" value="Beta_galactosidase_C"/>
</dbReference>
<evidence type="ECO:0000313" key="3">
    <source>
        <dbReference type="Proteomes" id="UP000653411"/>
    </source>
</evidence>
<dbReference type="Pfam" id="PF08533">
    <property type="entry name" value="Glyco_hydro_42C"/>
    <property type="match status" value="1"/>
</dbReference>
<reference evidence="2" key="2">
    <citation type="submission" date="2020-09" db="EMBL/GenBank/DDBJ databases">
        <authorList>
            <person name="Sun Q."/>
            <person name="Zhou Y."/>
        </authorList>
    </citation>
    <scope>NUCLEOTIDE SEQUENCE</scope>
    <source>
        <strain evidence="2">CGMCC 4.7110</strain>
    </source>
</reference>
<protein>
    <recommendedName>
        <fullName evidence="1">Beta-galactosidase C-terminal domain-containing protein</fullName>
    </recommendedName>
</protein>
<evidence type="ECO:0000313" key="2">
    <source>
        <dbReference type="EMBL" id="GGM98424.1"/>
    </source>
</evidence>